<proteinExistence type="predicted"/>
<reference evidence="1" key="1">
    <citation type="submission" date="2020-03" db="EMBL/GenBank/DDBJ databases">
        <title>The deep terrestrial virosphere.</title>
        <authorList>
            <person name="Holmfeldt K."/>
            <person name="Nilsson E."/>
            <person name="Simone D."/>
            <person name="Lopez-Fernandez M."/>
            <person name="Wu X."/>
            <person name="de Brujin I."/>
            <person name="Lundin D."/>
            <person name="Andersson A."/>
            <person name="Bertilsson S."/>
            <person name="Dopson M."/>
        </authorList>
    </citation>
    <scope>NUCLEOTIDE SEQUENCE</scope>
    <source>
        <strain evidence="2">MM415A00385</strain>
        <strain evidence="1">MM415B00526</strain>
    </source>
</reference>
<gene>
    <name evidence="2" type="ORF">MM415A00385_0034</name>
    <name evidence="1" type="ORF">MM415B00526_0024</name>
</gene>
<sequence>MPLLSAAEEIKKFETQQKFTQDLRDRMDEEYALYRGDEDVYNIPVEEGDWENVITNRAKVEVNRVIEDLSYAARKLYIPVSEEDKRDRRALSRTEQAAIGIIYLGDMLLQGSPFSSDLQSLLAKYWVLRGISVKRFLLREEEDKLVPDIAVWDGRNAQWIEGKKKLIWVGNIRYASPEQVKDEYEGWNGGVDDAARNLVKIYDIWDCSTPGKPAQEGVIIGTEYVKEPKDVKVGDSTLDYIPINIATRRGMPLISDSNTDNIKFTAQSYLTNNKELYTIESKLLTYVLTGASRDTKTPIVIEWNGQGNSPIEKFRDTDPFVQGRVIVLDTSKGEKLAGELPPSNTGNILQMYDMLLGLLGIGGMSPVAFGRISQALPAQGIDILSHAALANERAFKDGMEGDYVWLAGEAIRQYKLGNFKEQEFEGYDKGNSPFRVKVKPNDIDENWHFKCELIPDLIRDKAGMINIASQAVRDKLLSRQTARDQFQLVLDTDLEEAKVGKEDARSLFGIGEIEAFMAYVDDYAKVLKIKVSDAEKAKFIIDHAYPKLLRAIGNQPQGGEGGGGNGSMPARQVVNNNQMTARTAQPSIPPEVVKAAQMKNLGL</sequence>
<dbReference type="EMBL" id="MT141516">
    <property type="protein sequence ID" value="QJA64261.1"/>
    <property type="molecule type" value="Genomic_DNA"/>
</dbReference>
<evidence type="ECO:0000313" key="2">
    <source>
        <dbReference type="EMBL" id="QJA82644.1"/>
    </source>
</evidence>
<accession>A0A6M3J533</accession>
<evidence type="ECO:0008006" key="3">
    <source>
        <dbReference type="Google" id="ProtNLM"/>
    </source>
</evidence>
<dbReference type="AlphaFoldDB" id="A0A6M3J533"/>
<organism evidence="1">
    <name type="scientific">viral metagenome</name>
    <dbReference type="NCBI Taxonomy" id="1070528"/>
    <lineage>
        <taxon>unclassified sequences</taxon>
        <taxon>metagenomes</taxon>
        <taxon>organismal metagenomes</taxon>
    </lineage>
</organism>
<name>A0A6M3J533_9ZZZZ</name>
<dbReference type="EMBL" id="MT142492">
    <property type="protein sequence ID" value="QJA82644.1"/>
    <property type="molecule type" value="Genomic_DNA"/>
</dbReference>
<protein>
    <recommendedName>
        <fullName evidence="3">Portal protein</fullName>
    </recommendedName>
</protein>
<evidence type="ECO:0000313" key="1">
    <source>
        <dbReference type="EMBL" id="QJA64261.1"/>
    </source>
</evidence>